<reference evidence="8 9" key="1">
    <citation type="journal article" date="2005" name="Nature">
        <title>The genome of the social amoeba Dictyostelium discoideum.</title>
        <authorList>
            <consortium name="The Dictyostelium discoideum Sequencing Consortium"/>
            <person name="Eichinger L."/>
            <person name="Pachebat J.A."/>
            <person name="Glockner G."/>
            <person name="Rajandream M.A."/>
            <person name="Sucgang R."/>
            <person name="Berriman M."/>
            <person name="Song J."/>
            <person name="Olsen R."/>
            <person name="Szafranski K."/>
            <person name="Xu Q."/>
            <person name="Tunggal B."/>
            <person name="Kummerfeld S."/>
            <person name="Madera M."/>
            <person name="Konfortov B.A."/>
            <person name="Rivero F."/>
            <person name="Bankier A.T."/>
            <person name="Lehmann R."/>
            <person name="Hamlin N."/>
            <person name="Davies R."/>
            <person name="Gaudet P."/>
            <person name="Fey P."/>
            <person name="Pilcher K."/>
            <person name="Chen G."/>
            <person name="Saunders D."/>
            <person name="Sodergren E."/>
            <person name="Davis P."/>
            <person name="Kerhornou A."/>
            <person name="Nie X."/>
            <person name="Hall N."/>
            <person name="Anjard C."/>
            <person name="Hemphill L."/>
            <person name="Bason N."/>
            <person name="Farbrother P."/>
            <person name="Desany B."/>
            <person name="Just E."/>
            <person name="Morio T."/>
            <person name="Rost R."/>
            <person name="Churcher C."/>
            <person name="Cooper J."/>
            <person name="Haydock S."/>
            <person name="van Driessche N."/>
            <person name="Cronin A."/>
            <person name="Goodhead I."/>
            <person name="Muzny D."/>
            <person name="Mourier T."/>
            <person name="Pain A."/>
            <person name="Lu M."/>
            <person name="Harper D."/>
            <person name="Lindsay R."/>
            <person name="Hauser H."/>
            <person name="James K."/>
            <person name="Quiles M."/>
            <person name="Madan Babu M."/>
            <person name="Saito T."/>
            <person name="Buchrieser C."/>
            <person name="Wardroper A."/>
            <person name="Felder M."/>
            <person name="Thangavelu M."/>
            <person name="Johnson D."/>
            <person name="Knights A."/>
            <person name="Loulseged H."/>
            <person name="Mungall K."/>
            <person name="Oliver K."/>
            <person name="Price C."/>
            <person name="Quail M.A."/>
            <person name="Urushihara H."/>
            <person name="Hernandez J."/>
            <person name="Rabbinowitsch E."/>
            <person name="Steffen D."/>
            <person name="Sanders M."/>
            <person name="Ma J."/>
            <person name="Kohara Y."/>
            <person name="Sharp S."/>
            <person name="Simmonds M."/>
            <person name="Spiegler S."/>
            <person name="Tivey A."/>
            <person name="Sugano S."/>
            <person name="White B."/>
            <person name="Walker D."/>
            <person name="Woodward J."/>
            <person name="Winckler T."/>
            <person name="Tanaka Y."/>
            <person name="Shaulsky G."/>
            <person name="Schleicher M."/>
            <person name="Weinstock G."/>
            <person name="Rosenthal A."/>
            <person name="Cox E.C."/>
            <person name="Chisholm R.L."/>
            <person name="Gibbs R."/>
            <person name="Loomis W.F."/>
            <person name="Platzer M."/>
            <person name="Kay R.R."/>
            <person name="Williams J."/>
            <person name="Dear P.H."/>
            <person name="Noegel A.A."/>
            <person name="Barrell B."/>
            <person name="Kuspa A."/>
        </authorList>
    </citation>
    <scope>NUCLEOTIDE SEQUENCE [LARGE SCALE GENOMIC DNA]</scope>
    <source>
        <strain evidence="8 9">AX4</strain>
    </source>
</reference>
<dbReference type="Gene3D" id="3.30.560.10">
    <property type="entry name" value="Glucose Oxidase, domain 3"/>
    <property type="match status" value="1"/>
</dbReference>
<comment type="cofactor">
    <cofactor evidence="1 5">
        <name>FAD</name>
        <dbReference type="ChEBI" id="CHEBI:57692"/>
    </cofactor>
</comment>
<dbReference type="InParanoid" id="B0G160"/>
<dbReference type="SUPFAM" id="SSF54373">
    <property type="entry name" value="FAD-linked reductases, C-terminal domain"/>
    <property type="match status" value="1"/>
</dbReference>
<keyword evidence="9" id="KW-1185">Reference proteome</keyword>
<comment type="caution">
    <text evidence="8">The sequence shown here is derived from an EMBL/GenBank/DDBJ whole genome shotgun (WGS) entry which is preliminary data.</text>
</comment>
<dbReference type="InterPro" id="IPR012132">
    <property type="entry name" value="GMC_OxRdtase"/>
</dbReference>
<feature type="binding site" evidence="5">
    <location>
        <begin position="133"/>
        <end position="136"/>
    </location>
    <ligand>
        <name>FAD</name>
        <dbReference type="ChEBI" id="CHEBI:57692"/>
    </ligand>
</feature>
<gene>
    <name evidence="8" type="primary">chdh</name>
    <name evidence="8" type="ORF">DDB_G0287229</name>
</gene>
<dbReference type="Gene3D" id="3.50.50.60">
    <property type="entry name" value="FAD/NAD(P)-binding domain"/>
    <property type="match status" value="1"/>
</dbReference>
<dbReference type="PaxDb" id="44689-DDB0237769"/>
<dbReference type="Reactome" id="R-DDI-6798163">
    <property type="pathway name" value="Choline catabolism"/>
</dbReference>
<dbReference type="HOGENOM" id="CLU_002865_7_1_1"/>
<evidence type="ECO:0000259" key="7">
    <source>
        <dbReference type="PROSITE" id="PS00624"/>
    </source>
</evidence>
<dbReference type="eggNOG" id="KOG1238">
    <property type="taxonomic scope" value="Eukaryota"/>
</dbReference>
<organism evidence="8 9">
    <name type="scientific">Dictyostelium discoideum</name>
    <name type="common">Social amoeba</name>
    <dbReference type="NCBI Taxonomy" id="44689"/>
    <lineage>
        <taxon>Eukaryota</taxon>
        <taxon>Amoebozoa</taxon>
        <taxon>Evosea</taxon>
        <taxon>Eumycetozoa</taxon>
        <taxon>Dictyostelia</taxon>
        <taxon>Dictyosteliales</taxon>
        <taxon>Dictyosteliaceae</taxon>
        <taxon>Dictyostelium</taxon>
    </lineage>
</organism>
<feature type="chain" id="PRO_5002748462" evidence="6">
    <location>
        <begin position="20"/>
        <end position="589"/>
    </location>
</feature>
<dbReference type="PIRSF" id="PIRSF000137">
    <property type="entry name" value="Alcohol_oxidase"/>
    <property type="match status" value="1"/>
</dbReference>
<dbReference type="SMR" id="B0G160"/>
<dbReference type="STRING" id="44689.B0G160"/>
<dbReference type="PhylomeDB" id="B0G160"/>
<dbReference type="AlphaFoldDB" id="B0G160"/>
<evidence type="ECO:0000256" key="3">
    <source>
        <dbReference type="ARBA" id="ARBA00022630"/>
    </source>
</evidence>
<dbReference type="KEGG" id="ddi:DDB_G0287229"/>
<sequence>MNTIKLFISLFLIINVVLSDSLSSSSAGINLFPYDFIVVGSGVSGSIVAYRLAQKGYSVIIIEGGGKSIASLGGIDYIGTKGTLNSDNVYTPQRPLTKYDVPFFFQSADINGNRWDIPNTNVAKMVGGSGLHNAMVYQRGIDSDYDWNISNWNFVDLKPYFLKVETILDSNLQSSTEHGHNGFIKVKSIPFDKEGSDFVKSCNESGLNFNDDFQVNPRSGCGYFQLNIDGKGERSSTAHEYLAKAVAMSRVKLIDSATVTRIKWTFNIFSGKNEATGIEYVSDDAPNTIKTLYCSKEVVLAAGALNTPKILFNSGVGDSNVLTQTQYSNYIQPIKHLPGVGQNLQNHFIVFNVWSYADSASRPDFYTNYNVNLQYQTQGTGILSTPGFSVGAWLKPNSSSPSSPADTIMTIFPGALGSTLPGMMTFAVSLCEPTPNPINKVTLPSNVTGLSAIQFYKKGVNVSFNPGAVDVDVAKLVSSIKESRRIMSYPPMSQLSIPVLPDASISTDAQLESFVRNNIVPHDHWSGTAKMGTSSDPLAVVDNKLKVFGVNRVRIVDASILPRIPHGLLQATVMAVAEKCADTILADYL</sequence>
<dbReference type="PANTHER" id="PTHR11552:SF147">
    <property type="entry name" value="CHOLINE DEHYDROGENASE, MITOCHONDRIAL"/>
    <property type="match status" value="1"/>
</dbReference>
<evidence type="ECO:0000256" key="2">
    <source>
        <dbReference type="ARBA" id="ARBA00010790"/>
    </source>
</evidence>
<dbReference type="PROSITE" id="PS00624">
    <property type="entry name" value="GMC_OXRED_2"/>
    <property type="match status" value="1"/>
</dbReference>
<keyword evidence="4 5" id="KW-0274">FAD</keyword>
<feature type="domain" description="Glucose-methanol-choline oxidoreductase N-terminal" evidence="7">
    <location>
        <begin position="303"/>
        <end position="317"/>
    </location>
</feature>
<feature type="signal peptide" evidence="6">
    <location>
        <begin position="1"/>
        <end position="19"/>
    </location>
</feature>
<dbReference type="GO" id="GO:0016491">
    <property type="term" value="F:oxidoreductase activity"/>
    <property type="evidence" value="ECO:0000318"/>
    <property type="project" value="GO_Central"/>
</dbReference>
<proteinExistence type="inferred from homology"/>
<evidence type="ECO:0000256" key="6">
    <source>
        <dbReference type="SAM" id="SignalP"/>
    </source>
</evidence>
<dbReference type="Pfam" id="PF05199">
    <property type="entry name" value="GMC_oxred_C"/>
    <property type="match status" value="1"/>
</dbReference>
<dbReference type="GeneID" id="8626019"/>
<evidence type="ECO:0000256" key="1">
    <source>
        <dbReference type="ARBA" id="ARBA00001974"/>
    </source>
</evidence>
<dbReference type="GO" id="GO:0016614">
    <property type="term" value="F:oxidoreductase activity, acting on CH-OH group of donors"/>
    <property type="evidence" value="ECO:0007669"/>
    <property type="project" value="InterPro"/>
</dbReference>
<evidence type="ECO:0000313" key="9">
    <source>
        <dbReference type="Proteomes" id="UP000002195"/>
    </source>
</evidence>
<evidence type="ECO:0000256" key="5">
    <source>
        <dbReference type="PIRSR" id="PIRSR000137-2"/>
    </source>
</evidence>
<protein>
    <submittedName>
        <fullName evidence="8">Choline dehydrogenase</fullName>
    </submittedName>
</protein>
<dbReference type="Proteomes" id="UP000002195">
    <property type="component" value="Unassembled WGS sequence"/>
</dbReference>
<dbReference type="VEuPathDB" id="AmoebaDB:DDB_G0287229"/>
<dbReference type="SUPFAM" id="SSF51905">
    <property type="entry name" value="FAD/NAD(P)-binding domain"/>
    <property type="match status" value="1"/>
</dbReference>
<dbReference type="RefSeq" id="XP_001733023.1">
    <property type="nucleotide sequence ID" value="XM_001732971.1"/>
</dbReference>
<dbReference type="GO" id="GO:0050660">
    <property type="term" value="F:flavin adenine dinucleotide binding"/>
    <property type="evidence" value="ECO:0007669"/>
    <property type="project" value="InterPro"/>
</dbReference>
<comment type="similarity">
    <text evidence="2">Belongs to the GMC oxidoreductase family.</text>
</comment>
<feature type="binding site" evidence="5">
    <location>
        <position position="259"/>
    </location>
    <ligand>
        <name>FAD</name>
        <dbReference type="ChEBI" id="CHEBI:57692"/>
    </ligand>
</feature>
<accession>B0G160</accession>
<evidence type="ECO:0000313" key="8">
    <source>
        <dbReference type="EMBL" id="EDR41048.1"/>
    </source>
</evidence>
<dbReference type="OMA" id="LQDQMNN"/>
<keyword evidence="3" id="KW-0285">Flavoprotein</keyword>
<evidence type="ECO:0000256" key="4">
    <source>
        <dbReference type="ARBA" id="ARBA00022827"/>
    </source>
</evidence>
<dbReference type="Pfam" id="PF00732">
    <property type="entry name" value="GMC_oxred_N"/>
    <property type="match status" value="1"/>
</dbReference>
<name>B0G160_DICDI</name>
<dbReference type="dictyBase" id="DDB_G0287229">
    <property type="gene designation" value="chdh"/>
</dbReference>
<dbReference type="InterPro" id="IPR007867">
    <property type="entry name" value="GMC_OxRtase_C"/>
</dbReference>
<dbReference type="InterPro" id="IPR000172">
    <property type="entry name" value="GMC_OxRdtase_N"/>
</dbReference>
<keyword evidence="6" id="KW-0732">Signal</keyword>
<dbReference type="EMBL" id="AAFI02000099">
    <property type="protein sequence ID" value="EDR41048.1"/>
    <property type="molecule type" value="Genomic_DNA"/>
</dbReference>
<dbReference type="FunCoup" id="B0G160">
    <property type="interactions" value="6"/>
</dbReference>
<dbReference type="PANTHER" id="PTHR11552">
    <property type="entry name" value="GLUCOSE-METHANOL-CHOLINE GMC OXIDOREDUCTASE"/>
    <property type="match status" value="1"/>
</dbReference>
<dbReference type="InterPro" id="IPR036188">
    <property type="entry name" value="FAD/NAD-bd_sf"/>
</dbReference>